<dbReference type="InterPro" id="IPR036514">
    <property type="entry name" value="SGNH_hydro_sf"/>
</dbReference>
<comment type="caution">
    <text evidence="4">The sequence shown here is derived from an EMBL/GenBank/DDBJ whole genome shotgun (WGS) entry which is preliminary data.</text>
</comment>
<keyword evidence="2" id="KW-0378">Hydrolase</keyword>
<evidence type="ECO:0000259" key="3">
    <source>
        <dbReference type="Pfam" id="PF13472"/>
    </source>
</evidence>
<organism evidence="4 5">
    <name type="scientific">Aequoribacter fuscus</name>
    <dbReference type="NCBI Taxonomy" id="2518989"/>
    <lineage>
        <taxon>Bacteria</taxon>
        <taxon>Pseudomonadati</taxon>
        <taxon>Pseudomonadota</taxon>
        <taxon>Gammaproteobacteria</taxon>
        <taxon>Cellvibrionales</taxon>
        <taxon>Halieaceae</taxon>
        <taxon>Aequoribacter</taxon>
    </lineage>
</organism>
<comment type="similarity">
    <text evidence="1">Belongs to the 'GDSL' lipolytic enzyme family.</text>
</comment>
<feature type="domain" description="SGNH hydrolase-type esterase" evidence="3">
    <location>
        <begin position="32"/>
        <end position="205"/>
    </location>
</feature>
<dbReference type="OrthoDB" id="191551at2"/>
<dbReference type="STRING" id="2518989.IMCC3088_207"/>
<dbReference type="CDD" id="cd01821">
    <property type="entry name" value="Rhamnogalacturan_acetylesterase_like"/>
    <property type="match status" value="1"/>
</dbReference>
<dbReference type="Proteomes" id="UP000005615">
    <property type="component" value="Unassembled WGS sequence"/>
</dbReference>
<dbReference type="AlphaFoldDB" id="F3KZ96"/>
<name>F3KZ96_9GAMM</name>
<proteinExistence type="inferred from homology"/>
<dbReference type="SUPFAM" id="SSF52266">
    <property type="entry name" value="SGNH hydrolase"/>
    <property type="match status" value="1"/>
</dbReference>
<protein>
    <submittedName>
        <fullName evidence="4">Lipolytic enzyme, G-D-S-L family</fullName>
    </submittedName>
</protein>
<dbReference type="RefSeq" id="WP_009574736.1">
    <property type="nucleotide sequence ID" value="NZ_AEIG01000011.1"/>
</dbReference>
<dbReference type="Gene3D" id="3.40.50.1110">
    <property type="entry name" value="SGNH hydrolase"/>
    <property type="match status" value="1"/>
</dbReference>
<dbReference type="PANTHER" id="PTHR43695">
    <property type="entry name" value="PUTATIVE (AFU_ORTHOLOGUE AFUA_2G17250)-RELATED"/>
    <property type="match status" value="1"/>
</dbReference>
<evidence type="ECO:0000256" key="1">
    <source>
        <dbReference type="ARBA" id="ARBA00008668"/>
    </source>
</evidence>
<dbReference type="Pfam" id="PF13472">
    <property type="entry name" value="Lipase_GDSL_2"/>
    <property type="match status" value="1"/>
</dbReference>
<dbReference type="EMBL" id="AEIG01000011">
    <property type="protein sequence ID" value="EGG30583.1"/>
    <property type="molecule type" value="Genomic_DNA"/>
</dbReference>
<dbReference type="eggNOG" id="COG2755">
    <property type="taxonomic scope" value="Bacteria"/>
</dbReference>
<accession>F3KZ96</accession>
<evidence type="ECO:0000313" key="4">
    <source>
        <dbReference type="EMBL" id="EGG30583.1"/>
    </source>
</evidence>
<reference evidence="4 5" key="1">
    <citation type="journal article" date="2011" name="J. Bacteriol.">
        <title>Genome sequence of strain IMCC3088, a proteorhodopsin-containing marine bacterium belonging to the OM60/NOR5 clade.</title>
        <authorList>
            <person name="Jang Y."/>
            <person name="Oh H.M."/>
            <person name="Kang I."/>
            <person name="Lee K."/>
            <person name="Yang S.J."/>
            <person name="Cho J.C."/>
        </authorList>
    </citation>
    <scope>NUCLEOTIDE SEQUENCE [LARGE SCALE GENOMIC DNA]</scope>
    <source>
        <strain evidence="4 5">IMCC3088</strain>
    </source>
</reference>
<dbReference type="InterPro" id="IPR037459">
    <property type="entry name" value="RhgT-like"/>
</dbReference>
<gene>
    <name evidence="4" type="ORF">IMCC3088_207</name>
</gene>
<dbReference type="InterPro" id="IPR013830">
    <property type="entry name" value="SGNH_hydro"/>
</dbReference>
<keyword evidence="5" id="KW-1185">Reference proteome</keyword>
<evidence type="ECO:0000256" key="2">
    <source>
        <dbReference type="ARBA" id="ARBA00022801"/>
    </source>
</evidence>
<sequence length="247" mass="27808">MVRKLLILSLVLLPLAAKSQADEEQCHILMAGDSTMQNVDPAKNPEFGWGQVLPRFAEYSTEIINLAKGGRSTKSFIAENRWSELVEQVRAGSWVLIQFGHNDASYKHPERYTAPVDYEANLQNMVSDVRAKSGNPVLITPVVRRYFDDEGKLRDMHGIYPSLVHRVANETRTPVIDLFERSSHELVNAGVLKTIDWFVHIGPGVHPCCPEGRMDNTHFTEDGAEHVAQWVISELKTTSLPLKDCFL</sequence>
<dbReference type="PANTHER" id="PTHR43695:SF1">
    <property type="entry name" value="RHAMNOGALACTURONAN ACETYLESTERASE"/>
    <property type="match status" value="1"/>
</dbReference>
<evidence type="ECO:0000313" key="5">
    <source>
        <dbReference type="Proteomes" id="UP000005615"/>
    </source>
</evidence>
<dbReference type="GO" id="GO:0016788">
    <property type="term" value="F:hydrolase activity, acting on ester bonds"/>
    <property type="evidence" value="ECO:0007669"/>
    <property type="project" value="UniProtKB-ARBA"/>
</dbReference>